<dbReference type="KEGG" id="lab:LA76x_2954"/>
<dbReference type="RefSeq" id="WP_057918229.1">
    <property type="nucleotide sequence ID" value="NZ_CP011129.1"/>
</dbReference>
<dbReference type="PATRIC" id="fig|84531.8.peg.2965"/>
<sequence length="146" mass="15703">MSAPVGRWLLIAAAVAIAAAVTAAIVVMGGPGSQREAKLDQRRTQELDRINDEVRDYWKRQARLPTDLPSLAKQPGVALSTADPVTAAPYRYVAGEAGRFRLCASFATDTGREDAGRRAAADGYPRGWRHPAGEHCFELDASKPEG</sequence>
<protein>
    <submittedName>
        <fullName evidence="1">Uncharacterized protein</fullName>
    </submittedName>
</protein>
<evidence type="ECO:0000313" key="1">
    <source>
        <dbReference type="EMBL" id="ALN81084.1"/>
    </source>
</evidence>
<accession>A0A0S2FC31</accession>
<evidence type="ECO:0000313" key="2">
    <source>
        <dbReference type="Proteomes" id="UP000060787"/>
    </source>
</evidence>
<dbReference type="Proteomes" id="UP000060787">
    <property type="component" value="Chromosome"/>
</dbReference>
<keyword evidence="2" id="KW-1185">Reference proteome</keyword>
<dbReference type="AlphaFoldDB" id="A0A0S2FC31"/>
<reference evidence="1 2" key="1">
    <citation type="journal article" date="2015" name="BMC Genomics">
        <title>Comparative genomics and metabolic profiling of the genus Lysobacter.</title>
        <authorList>
            <person name="de Bruijn I."/>
            <person name="Cheng X."/>
            <person name="de Jager V."/>
            <person name="Exposito R.G."/>
            <person name="Watrous J."/>
            <person name="Patel N."/>
            <person name="Postma J."/>
            <person name="Dorrestein P.C."/>
            <person name="Kobayashi D."/>
            <person name="Raaijmakers J.M."/>
        </authorList>
    </citation>
    <scope>NUCLEOTIDE SEQUENCE [LARGE SCALE GENOMIC DNA]</scope>
    <source>
        <strain evidence="1 2">76</strain>
    </source>
</reference>
<dbReference type="STRING" id="84531.LA76x_2954"/>
<dbReference type="EMBL" id="CP011129">
    <property type="protein sequence ID" value="ALN81084.1"/>
    <property type="molecule type" value="Genomic_DNA"/>
</dbReference>
<proteinExistence type="predicted"/>
<name>A0A0S2FC31_LYSAN</name>
<gene>
    <name evidence="1" type="ORF">LA76x_2954</name>
</gene>
<organism evidence="1 2">
    <name type="scientific">Lysobacter antibioticus</name>
    <dbReference type="NCBI Taxonomy" id="84531"/>
    <lineage>
        <taxon>Bacteria</taxon>
        <taxon>Pseudomonadati</taxon>
        <taxon>Pseudomonadota</taxon>
        <taxon>Gammaproteobacteria</taxon>
        <taxon>Lysobacterales</taxon>
        <taxon>Lysobacteraceae</taxon>
        <taxon>Lysobacter</taxon>
    </lineage>
</organism>